<feature type="region of interest" description="Disordered" evidence="1">
    <location>
        <begin position="212"/>
        <end position="237"/>
    </location>
</feature>
<reference evidence="2 3" key="1">
    <citation type="journal article" date="2023" name="Plants (Basel)">
        <title>Bridging the Gap: Combining Genomics and Transcriptomics Approaches to Understand Stylosanthes scabra, an Orphan Legume from the Brazilian Caatinga.</title>
        <authorList>
            <person name="Ferreira-Neto J.R.C."/>
            <person name="da Silva M.D."/>
            <person name="Binneck E."/>
            <person name="de Melo N.F."/>
            <person name="da Silva R.H."/>
            <person name="de Melo A.L.T.M."/>
            <person name="Pandolfi V."/>
            <person name="Bustamante F.O."/>
            <person name="Brasileiro-Vidal A.C."/>
            <person name="Benko-Iseppon A.M."/>
        </authorList>
    </citation>
    <scope>NUCLEOTIDE SEQUENCE [LARGE SCALE GENOMIC DNA]</scope>
    <source>
        <tissue evidence="2">Leaves</tissue>
    </source>
</reference>
<dbReference type="SUPFAM" id="SSF57756">
    <property type="entry name" value="Retrovirus zinc finger-like domains"/>
    <property type="match status" value="1"/>
</dbReference>
<proteinExistence type="predicted"/>
<evidence type="ECO:0000313" key="2">
    <source>
        <dbReference type="EMBL" id="MED6163535.1"/>
    </source>
</evidence>
<protein>
    <submittedName>
        <fullName evidence="2">Uncharacterized protein</fullName>
    </submittedName>
</protein>
<sequence length="237" mass="26445">MQAQFNSIYNNPVFTTCLDPLERMAATIYTRSIFNEVKRKIETVGTLNLVEKRRVSTTVVYTMLEYDHPGRPLVTLFDEGPKKGICLARVVSCEKDEKTNVEARSKHGSEIVRDPGVSRTKGAPKKRGVGGKLRKCTLCKRSGHTRRRCVQMRKRNDGVVSGGRNSNEGGGWSAKLFTTLPPFYHGDNLFFWKLRANLRLPLADVEADGASGLKTNSLKAPRAQKNTSRLAPLLQPL</sequence>
<dbReference type="EMBL" id="JASCZI010122021">
    <property type="protein sequence ID" value="MED6163535.1"/>
    <property type="molecule type" value="Genomic_DNA"/>
</dbReference>
<accession>A0ABU6UTA9</accession>
<feature type="compositionally biased region" description="Polar residues" evidence="1">
    <location>
        <begin position="213"/>
        <end position="229"/>
    </location>
</feature>
<dbReference type="InterPro" id="IPR036875">
    <property type="entry name" value="Znf_CCHC_sf"/>
</dbReference>
<gene>
    <name evidence="2" type="ORF">PIB30_080899</name>
</gene>
<organism evidence="2 3">
    <name type="scientific">Stylosanthes scabra</name>
    <dbReference type="NCBI Taxonomy" id="79078"/>
    <lineage>
        <taxon>Eukaryota</taxon>
        <taxon>Viridiplantae</taxon>
        <taxon>Streptophyta</taxon>
        <taxon>Embryophyta</taxon>
        <taxon>Tracheophyta</taxon>
        <taxon>Spermatophyta</taxon>
        <taxon>Magnoliopsida</taxon>
        <taxon>eudicotyledons</taxon>
        <taxon>Gunneridae</taxon>
        <taxon>Pentapetalae</taxon>
        <taxon>rosids</taxon>
        <taxon>fabids</taxon>
        <taxon>Fabales</taxon>
        <taxon>Fabaceae</taxon>
        <taxon>Papilionoideae</taxon>
        <taxon>50 kb inversion clade</taxon>
        <taxon>dalbergioids sensu lato</taxon>
        <taxon>Dalbergieae</taxon>
        <taxon>Pterocarpus clade</taxon>
        <taxon>Stylosanthes</taxon>
    </lineage>
</organism>
<name>A0ABU6UTA9_9FABA</name>
<dbReference type="Proteomes" id="UP001341840">
    <property type="component" value="Unassembled WGS sequence"/>
</dbReference>
<keyword evidence="3" id="KW-1185">Reference proteome</keyword>
<comment type="caution">
    <text evidence="2">The sequence shown here is derived from an EMBL/GenBank/DDBJ whole genome shotgun (WGS) entry which is preliminary data.</text>
</comment>
<evidence type="ECO:0000256" key="1">
    <source>
        <dbReference type="SAM" id="MobiDB-lite"/>
    </source>
</evidence>
<evidence type="ECO:0000313" key="3">
    <source>
        <dbReference type="Proteomes" id="UP001341840"/>
    </source>
</evidence>